<protein>
    <submittedName>
        <fullName evidence="2">Uncharacterized protein</fullName>
    </submittedName>
</protein>
<dbReference type="AlphaFoldDB" id="A0AAE0A660"/>
<feature type="transmembrane region" description="Helical" evidence="1">
    <location>
        <begin position="50"/>
        <end position="71"/>
    </location>
</feature>
<organism evidence="2 3">
    <name type="scientific">Dipteronia sinensis</name>
    <dbReference type="NCBI Taxonomy" id="43782"/>
    <lineage>
        <taxon>Eukaryota</taxon>
        <taxon>Viridiplantae</taxon>
        <taxon>Streptophyta</taxon>
        <taxon>Embryophyta</taxon>
        <taxon>Tracheophyta</taxon>
        <taxon>Spermatophyta</taxon>
        <taxon>Magnoliopsida</taxon>
        <taxon>eudicotyledons</taxon>
        <taxon>Gunneridae</taxon>
        <taxon>Pentapetalae</taxon>
        <taxon>rosids</taxon>
        <taxon>malvids</taxon>
        <taxon>Sapindales</taxon>
        <taxon>Sapindaceae</taxon>
        <taxon>Hippocastanoideae</taxon>
        <taxon>Acereae</taxon>
        <taxon>Dipteronia</taxon>
    </lineage>
</organism>
<comment type="caution">
    <text evidence="2">The sequence shown here is derived from an EMBL/GenBank/DDBJ whole genome shotgun (WGS) entry which is preliminary data.</text>
</comment>
<keyword evidence="3" id="KW-1185">Reference proteome</keyword>
<accession>A0AAE0A660</accession>
<evidence type="ECO:0000256" key="1">
    <source>
        <dbReference type="SAM" id="Phobius"/>
    </source>
</evidence>
<dbReference type="EMBL" id="JANJYJ010000006">
    <property type="protein sequence ID" value="KAK3204842.1"/>
    <property type="molecule type" value="Genomic_DNA"/>
</dbReference>
<dbReference type="Proteomes" id="UP001281410">
    <property type="component" value="Unassembled WGS sequence"/>
</dbReference>
<feature type="transmembrane region" description="Helical" evidence="1">
    <location>
        <begin position="20"/>
        <end position="38"/>
    </location>
</feature>
<gene>
    <name evidence="2" type="ORF">Dsin_018888</name>
</gene>
<keyword evidence="1" id="KW-0812">Transmembrane</keyword>
<name>A0AAE0A660_9ROSI</name>
<reference evidence="2" key="1">
    <citation type="journal article" date="2023" name="Plant J.">
        <title>Genome sequences and population genomics provide insights into the demographic history, inbreeding, and mutation load of two 'living fossil' tree species of Dipteronia.</title>
        <authorList>
            <person name="Feng Y."/>
            <person name="Comes H.P."/>
            <person name="Chen J."/>
            <person name="Zhu S."/>
            <person name="Lu R."/>
            <person name="Zhang X."/>
            <person name="Li P."/>
            <person name="Qiu J."/>
            <person name="Olsen K.M."/>
            <person name="Qiu Y."/>
        </authorList>
    </citation>
    <scope>NUCLEOTIDE SEQUENCE</scope>
    <source>
        <strain evidence="2">NBL</strain>
    </source>
</reference>
<evidence type="ECO:0000313" key="2">
    <source>
        <dbReference type="EMBL" id="KAK3204842.1"/>
    </source>
</evidence>
<keyword evidence="1" id="KW-1133">Transmembrane helix</keyword>
<sequence length="74" mass="8303">MQLLTLRLSMTSVAHLDSPTIVDIGLAYMLSLVVRNGFDAELDVFFSTSIEIQCFFLVIQFVGVEFIFSVLNLL</sequence>
<proteinExistence type="predicted"/>
<evidence type="ECO:0000313" key="3">
    <source>
        <dbReference type="Proteomes" id="UP001281410"/>
    </source>
</evidence>
<keyword evidence="1" id="KW-0472">Membrane</keyword>